<keyword evidence="2" id="KW-0472">Membrane</keyword>
<gene>
    <name evidence="4" type="ORF">GCM10023191_034750</name>
</gene>
<dbReference type="Pfam" id="PF11611">
    <property type="entry name" value="DUF4352"/>
    <property type="match status" value="1"/>
</dbReference>
<evidence type="ECO:0000259" key="3">
    <source>
        <dbReference type="Pfam" id="PF11611"/>
    </source>
</evidence>
<evidence type="ECO:0000313" key="5">
    <source>
        <dbReference type="Proteomes" id="UP001500503"/>
    </source>
</evidence>
<accession>A0ABP8PZ00</accession>
<dbReference type="Proteomes" id="UP001500503">
    <property type="component" value="Unassembled WGS sequence"/>
</dbReference>
<dbReference type="RefSeq" id="WP_345464721.1">
    <property type="nucleotide sequence ID" value="NZ_BAABHF010000019.1"/>
</dbReference>
<comment type="caution">
    <text evidence="4">The sequence shown here is derived from an EMBL/GenBank/DDBJ whole genome shotgun (WGS) entry which is preliminary data.</text>
</comment>
<dbReference type="EMBL" id="BAABHF010000019">
    <property type="protein sequence ID" value="GAA4494877.1"/>
    <property type="molecule type" value="Genomic_DNA"/>
</dbReference>
<proteinExistence type="predicted"/>
<organism evidence="4 5">
    <name type="scientific">Actinoallomurus oryzae</name>
    <dbReference type="NCBI Taxonomy" id="502180"/>
    <lineage>
        <taxon>Bacteria</taxon>
        <taxon>Bacillati</taxon>
        <taxon>Actinomycetota</taxon>
        <taxon>Actinomycetes</taxon>
        <taxon>Streptosporangiales</taxon>
        <taxon>Thermomonosporaceae</taxon>
        <taxon>Actinoallomurus</taxon>
    </lineage>
</organism>
<evidence type="ECO:0000256" key="2">
    <source>
        <dbReference type="SAM" id="Phobius"/>
    </source>
</evidence>
<protein>
    <recommendedName>
        <fullName evidence="3">DUF4352 domain-containing protein</fullName>
    </recommendedName>
</protein>
<dbReference type="InterPro" id="IPR029051">
    <property type="entry name" value="DUF4352"/>
</dbReference>
<feature type="transmembrane region" description="Helical" evidence="2">
    <location>
        <begin position="16"/>
        <end position="40"/>
    </location>
</feature>
<keyword evidence="1" id="KW-0732">Signal</keyword>
<dbReference type="Gene3D" id="2.60.40.1240">
    <property type="match status" value="1"/>
</dbReference>
<reference evidence="5" key="1">
    <citation type="journal article" date="2019" name="Int. J. Syst. Evol. Microbiol.">
        <title>The Global Catalogue of Microorganisms (GCM) 10K type strain sequencing project: providing services to taxonomists for standard genome sequencing and annotation.</title>
        <authorList>
            <consortium name="The Broad Institute Genomics Platform"/>
            <consortium name="The Broad Institute Genome Sequencing Center for Infectious Disease"/>
            <person name="Wu L."/>
            <person name="Ma J."/>
        </authorList>
    </citation>
    <scope>NUCLEOTIDE SEQUENCE [LARGE SCALE GENOMIC DNA]</scope>
    <source>
        <strain evidence="5">JCM 17933</strain>
    </source>
</reference>
<evidence type="ECO:0000313" key="4">
    <source>
        <dbReference type="EMBL" id="GAA4494877.1"/>
    </source>
</evidence>
<keyword evidence="2" id="KW-1133">Transmembrane helix</keyword>
<keyword evidence="2" id="KW-0812">Transmembrane</keyword>
<name>A0ABP8PZ00_9ACTN</name>
<feature type="domain" description="DUF4352" evidence="3">
    <location>
        <begin position="53"/>
        <end position="171"/>
    </location>
</feature>
<dbReference type="InterPro" id="IPR029050">
    <property type="entry name" value="Immunoprotect_excell_Ig-like"/>
</dbReference>
<keyword evidence="5" id="KW-1185">Reference proteome</keyword>
<sequence>MISQAFDTPTRRANPLLVAFLILLGLAMAAVLVGVGWTAIHRWTAAPPTRPAGTTVTDGDLAFRVAYVDTTANSQGVAGETVPTGKFVNVRVSVTNRAGRPRHVDPADQFLRAGGKRYAVDHDATVNAGDTAALSLPGRTGATGSLILVFDVPKRVASAAIEVHATASSGGARVTLPAFG</sequence>
<evidence type="ECO:0000256" key="1">
    <source>
        <dbReference type="ARBA" id="ARBA00022729"/>
    </source>
</evidence>